<dbReference type="InterPro" id="IPR002048">
    <property type="entry name" value="EF_hand_dom"/>
</dbReference>
<evidence type="ECO:0000256" key="3">
    <source>
        <dbReference type="ARBA" id="ARBA00022553"/>
    </source>
</evidence>
<dbReference type="Proteomes" id="UP000604046">
    <property type="component" value="Unassembled WGS sequence"/>
</dbReference>
<evidence type="ECO:0000256" key="13">
    <source>
        <dbReference type="ARBA" id="ARBA00023303"/>
    </source>
</evidence>
<evidence type="ECO:0000256" key="2">
    <source>
        <dbReference type="ARBA" id="ARBA00022448"/>
    </source>
</evidence>
<feature type="transmembrane region" description="Helical" evidence="15">
    <location>
        <begin position="129"/>
        <end position="147"/>
    </location>
</feature>
<dbReference type="PANTHER" id="PTHR45628:SF7">
    <property type="entry name" value="VOLTAGE-DEPENDENT CALCIUM CHANNEL TYPE A SUBUNIT ALPHA-1"/>
    <property type="match status" value="1"/>
</dbReference>
<keyword evidence="4" id="KW-0109">Calcium transport</keyword>
<dbReference type="OrthoDB" id="186625at2759"/>
<dbReference type="Gene3D" id="1.10.238.10">
    <property type="entry name" value="EF-hand"/>
    <property type="match status" value="1"/>
</dbReference>
<evidence type="ECO:0000256" key="7">
    <source>
        <dbReference type="ARBA" id="ARBA00022837"/>
    </source>
</evidence>
<dbReference type="SUPFAM" id="SSF47473">
    <property type="entry name" value="EF-hand"/>
    <property type="match status" value="1"/>
</dbReference>
<evidence type="ECO:0000256" key="11">
    <source>
        <dbReference type="ARBA" id="ARBA00023136"/>
    </source>
</evidence>
<evidence type="ECO:0000256" key="4">
    <source>
        <dbReference type="ARBA" id="ARBA00022568"/>
    </source>
</evidence>
<name>A0A812I7X7_9DINO</name>
<keyword evidence="7" id="KW-0106">Calcium</keyword>
<keyword evidence="10" id="KW-0406">Ion transport</keyword>
<feature type="transmembrane region" description="Helical" evidence="15">
    <location>
        <begin position="270"/>
        <end position="290"/>
    </location>
</feature>
<dbReference type="Pfam" id="PF00520">
    <property type="entry name" value="Ion_trans"/>
    <property type="match status" value="1"/>
</dbReference>
<dbReference type="SMART" id="SM00054">
    <property type="entry name" value="EFh"/>
    <property type="match status" value="2"/>
</dbReference>
<dbReference type="PANTHER" id="PTHR45628">
    <property type="entry name" value="VOLTAGE-DEPENDENT CALCIUM CHANNEL TYPE A SUBUNIT ALPHA-1"/>
    <property type="match status" value="1"/>
</dbReference>
<dbReference type="GO" id="GO:0008331">
    <property type="term" value="F:high voltage-gated calcium channel activity"/>
    <property type="evidence" value="ECO:0007669"/>
    <property type="project" value="TreeGrafter"/>
</dbReference>
<dbReference type="GO" id="GO:0005509">
    <property type="term" value="F:calcium ion binding"/>
    <property type="evidence" value="ECO:0007669"/>
    <property type="project" value="InterPro"/>
</dbReference>
<reference evidence="17" key="1">
    <citation type="submission" date="2021-02" db="EMBL/GenBank/DDBJ databases">
        <authorList>
            <person name="Dougan E. K."/>
            <person name="Rhodes N."/>
            <person name="Thang M."/>
            <person name="Chan C."/>
        </authorList>
    </citation>
    <scope>NUCLEOTIDE SEQUENCE</scope>
</reference>
<proteinExistence type="predicted"/>
<evidence type="ECO:0000313" key="18">
    <source>
        <dbReference type="Proteomes" id="UP000604046"/>
    </source>
</evidence>
<sequence length="507" mass="57026">MHMQKYGRRCRFSYADCMCCVWADKEIQESYAELFYGAGRSKSSVAPAEQADAQGVDKSTMVQAMSEEDSSSPRRGEKSPAFSAPRSKSKSGNFADHIFGMIPDTDDKALPSTHGCCRNRLRWLIQNQWFDFLIMGMILIHTLSIGAQINHLAATERTDGGRFWRSVDFFFCVFFAIEVAMKVYVYRMRFFTMRACAWNIIDLVLAILQIVEEVMALVASATEEPYQNTSVMRAVRMMRGVKVLRLVRAVRYAGDLQLIVSCLILSLRTFLWSVLLLVMTIYVMAIYITQACNLRRFENPDAAGNDLLKKWWGDIFTSMLSVFQALSGGVDWNDVLQPIRAYVSSALAVFLVVYLAFCYLALLNVITGTFVETVGRQANDLKVRTQILQARRLFQQIDVDHSGFISLAEIQNQTATDAVIDFFESVDVDPSEAQYLLEVLDMDGSGTINFEEFLRGTLRLNGSARAADLLLVAREMKRFFVHTTAEMELIRTQLAAGGGGVRAASSQ</sequence>
<keyword evidence="3" id="KW-0597">Phosphoprotein</keyword>
<protein>
    <submittedName>
        <fullName evidence="17">Scn11a protein</fullName>
    </submittedName>
</protein>
<organism evidence="17 18">
    <name type="scientific">Symbiodinium natans</name>
    <dbReference type="NCBI Taxonomy" id="878477"/>
    <lineage>
        <taxon>Eukaryota</taxon>
        <taxon>Sar</taxon>
        <taxon>Alveolata</taxon>
        <taxon>Dinophyceae</taxon>
        <taxon>Suessiales</taxon>
        <taxon>Symbiodiniaceae</taxon>
        <taxon>Symbiodinium</taxon>
    </lineage>
</organism>
<dbReference type="PROSITE" id="PS00018">
    <property type="entry name" value="EF_HAND_1"/>
    <property type="match status" value="2"/>
</dbReference>
<feature type="region of interest" description="Disordered" evidence="14">
    <location>
        <begin position="46"/>
        <end position="90"/>
    </location>
</feature>
<evidence type="ECO:0000256" key="15">
    <source>
        <dbReference type="SAM" id="Phobius"/>
    </source>
</evidence>
<evidence type="ECO:0000256" key="9">
    <source>
        <dbReference type="ARBA" id="ARBA00022989"/>
    </source>
</evidence>
<keyword evidence="9 15" id="KW-1133">Transmembrane helix</keyword>
<dbReference type="GO" id="GO:0098703">
    <property type="term" value="P:calcium ion import across plasma membrane"/>
    <property type="evidence" value="ECO:0007669"/>
    <property type="project" value="TreeGrafter"/>
</dbReference>
<evidence type="ECO:0000256" key="1">
    <source>
        <dbReference type="ARBA" id="ARBA00004141"/>
    </source>
</evidence>
<evidence type="ECO:0000259" key="16">
    <source>
        <dbReference type="PROSITE" id="PS50222"/>
    </source>
</evidence>
<dbReference type="InterPro" id="IPR011992">
    <property type="entry name" value="EF-hand-dom_pair"/>
</dbReference>
<dbReference type="InterPro" id="IPR050599">
    <property type="entry name" value="VDCC_alpha-1_subunit"/>
</dbReference>
<keyword evidence="2" id="KW-0813">Transport</keyword>
<keyword evidence="13" id="KW-0407">Ion channel</keyword>
<evidence type="ECO:0000256" key="14">
    <source>
        <dbReference type="SAM" id="MobiDB-lite"/>
    </source>
</evidence>
<dbReference type="Pfam" id="PF13499">
    <property type="entry name" value="EF-hand_7"/>
    <property type="match status" value="1"/>
</dbReference>
<dbReference type="SUPFAM" id="SSF81324">
    <property type="entry name" value="Voltage-gated potassium channels"/>
    <property type="match status" value="1"/>
</dbReference>
<dbReference type="AlphaFoldDB" id="A0A812I7X7"/>
<keyword evidence="12" id="KW-0325">Glycoprotein</keyword>
<accession>A0A812I7X7</accession>
<evidence type="ECO:0000313" key="17">
    <source>
        <dbReference type="EMBL" id="CAE7022037.1"/>
    </source>
</evidence>
<evidence type="ECO:0000256" key="6">
    <source>
        <dbReference type="ARBA" id="ARBA00022692"/>
    </source>
</evidence>
<evidence type="ECO:0000256" key="8">
    <source>
        <dbReference type="ARBA" id="ARBA00022882"/>
    </source>
</evidence>
<feature type="transmembrane region" description="Helical" evidence="15">
    <location>
        <begin position="167"/>
        <end position="185"/>
    </location>
</feature>
<dbReference type="GO" id="GO:0005891">
    <property type="term" value="C:voltage-gated calcium channel complex"/>
    <property type="evidence" value="ECO:0007669"/>
    <property type="project" value="TreeGrafter"/>
</dbReference>
<evidence type="ECO:0000256" key="5">
    <source>
        <dbReference type="ARBA" id="ARBA00022673"/>
    </source>
</evidence>
<keyword evidence="11 15" id="KW-0472">Membrane</keyword>
<dbReference type="Gene3D" id="1.20.120.350">
    <property type="entry name" value="Voltage-gated potassium channels. Chain C"/>
    <property type="match status" value="1"/>
</dbReference>
<dbReference type="CDD" id="cd00051">
    <property type="entry name" value="EFh"/>
    <property type="match status" value="1"/>
</dbReference>
<gene>
    <name evidence="17" type="primary">Scn11a</name>
    <name evidence="17" type="ORF">SNAT2548_LOCUS2905</name>
</gene>
<keyword evidence="8" id="KW-0851">Voltage-gated channel</keyword>
<keyword evidence="6 15" id="KW-0812">Transmembrane</keyword>
<evidence type="ECO:0000256" key="10">
    <source>
        <dbReference type="ARBA" id="ARBA00023065"/>
    </source>
</evidence>
<dbReference type="EMBL" id="CAJNDS010000174">
    <property type="protein sequence ID" value="CAE7022037.1"/>
    <property type="molecule type" value="Genomic_DNA"/>
</dbReference>
<dbReference type="InterPro" id="IPR027359">
    <property type="entry name" value="Volt_channel_dom_sf"/>
</dbReference>
<feature type="transmembrane region" description="Helical" evidence="15">
    <location>
        <begin position="342"/>
        <end position="366"/>
    </location>
</feature>
<feature type="domain" description="EF-hand" evidence="16">
    <location>
        <begin position="385"/>
        <end position="420"/>
    </location>
</feature>
<dbReference type="PROSITE" id="PS50222">
    <property type="entry name" value="EF_HAND_2"/>
    <property type="match status" value="2"/>
</dbReference>
<dbReference type="InterPro" id="IPR018247">
    <property type="entry name" value="EF_Hand_1_Ca_BS"/>
</dbReference>
<evidence type="ECO:0000256" key="12">
    <source>
        <dbReference type="ARBA" id="ARBA00023180"/>
    </source>
</evidence>
<keyword evidence="5" id="KW-0107">Calcium channel</keyword>
<keyword evidence="18" id="KW-1185">Reference proteome</keyword>
<dbReference type="Gene3D" id="1.10.287.70">
    <property type="match status" value="1"/>
</dbReference>
<comment type="subcellular location">
    <subcellularLocation>
        <location evidence="1">Membrane</location>
        <topology evidence="1">Multi-pass membrane protein</topology>
    </subcellularLocation>
</comment>
<comment type="caution">
    <text evidence="17">The sequence shown here is derived from an EMBL/GenBank/DDBJ whole genome shotgun (WGS) entry which is preliminary data.</text>
</comment>
<dbReference type="InterPro" id="IPR005821">
    <property type="entry name" value="Ion_trans_dom"/>
</dbReference>
<feature type="domain" description="EF-hand" evidence="16">
    <location>
        <begin position="428"/>
        <end position="463"/>
    </location>
</feature>